<dbReference type="Proteomes" id="UP000276133">
    <property type="component" value="Unassembled WGS sequence"/>
</dbReference>
<keyword evidence="2" id="KW-1185">Reference proteome</keyword>
<proteinExistence type="predicted"/>
<gene>
    <name evidence="1" type="ORF">BpHYR1_032605</name>
</gene>
<reference evidence="1 2" key="1">
    <citation type="journal article" date="2018" name="Sci. Rep.">
        <title>Genomic signatures of local adaptation to the degree of environmental predictability in rotifers.</title>
        <authorList>
            <person name="Franch-Gras L."/>
            <person name="Hahn C."/>
            <person name="Garcia-Roger E.M."/>
            <person name="Carmona M.J."/>
            <person name="Serra M."/>
            <person name="Gomez A."/>
        </authorList>
    </citation>
    <scope>NUCLEOTIDE SEQUENCE [LARGE SCALE GENOMIC DNA]</scope>
    <source>
        <strain evidence="1">HYR1</strain>
    </source>
</reference>
<sequence length="107" mass="12753">MLLRWKLMEVNVEPDIKNSELETKRKRVLCLLFKEGTIIKINKISKIQLGIISINSFEIVAWKLFIKINKSRFQHLDSILTHAAIFPLRYKLKYVTLPILWLKFEIK</sequence>
<comment type="caution">
    <text evidence="1">The sequence shown here is derived from an EMBL/GenBank/DDBJ whole genome shotgun (WGS) entry which is preliminary data.</text>
</comment>
<name>A0A3M7QZE1_BRAPC</name>
<accession>A0A3M7QZE1</accession>
<evidence type="ECO:0000313" key="1">
    <source>
        <dbReference type="EMBL" id="RNA16481.1"/>
    </source>
</evidence>
<organism evidence="1 2">
    <name type="scientific">Brachionus plicatilis</name>
    <name type="common">Marine rotifer</name>
    <name type="synonym">Brachionus muelleri</name>
    <dbReference type="NCBI Taxonomy" id="10195"/>
    <lineage>
        <taxon>Eukaryota</taxon>
        <taxon>Metazoa</taxon>
        <taxon>Spiralia</taxon>
        <taxon>Gnathifera</taxon>
        <taxon>Rotifera</taxon>
        <taxon>Eurotatoria</taxon>
        <taxon>Monogononta</taxon>
        <taxon>Pseudotrocha</taxon>
        <taxon>Ploima</taxon>
        <taxon>Brachionidae</taxon>
        <taxon>Brachionus</taxon>
    </lineage>
</organism>
<evidence type="ECO:0000313" key="2">
    <source>
        <dbReference type="Proteomes" id="UP000276133"/>
    </source>
</evidence>
<dbReference type="EMBL" id="REGN01004697">
    <property type="protein sequence ID" value="RNA16481.1"/>
    <property type="molecule type" value="Genomic_DNA"/>
</dbReference>
<protein>
    <submittedName>
        <fullName evidence="1">Uncharacterized protein</fullName>
    </submittedName>
</protein>
<dbReference type="AlphaFoldDB" id="A0A3M7QZE1"/>